<dbReference type="InterPro" id="IPR051061">
    <property type="entry name" value="Zinc_finger_trans_reg"/>
</dbReference>
<dbReference type="Proteomes" id="UP000281677">
    <property type="component" value="Unassembled WGS sequence"/>
</dbReference>
<accession>A0A3M7IK26</accession>
<feature type="region of interest" description="Disordered" evidence="10">
    <location>
        <begin position="97"/>
        <end position="125"/>
    </location>
</feature>
<keyword evidence="3 8" id="KW-0863">Zinc-finger</keyword>
<protein>
    <recommendedName>
        <fullName evidence="11">C2H2-type domain-containing protein</fullName>
    </recommendedName>
</protein>
<comment type="caution">
    <text evidence="12">The sequence shown here is derived from an EMBL/GenBank/DDBJ whole genome shotgun (WGS) entry which is preliminary data.</text>
</comment>
<evidence type="ECO:0000256" key="6">
    <source>
        <dbReference type="ARBA" id="ARBA00023163"/>
    </source>
</evidence>
<dbReference type="EMBL" id="QWIT01000336">
    <property type="protein sequence ID" value="RMZ25748.1"/>
    <property type="molecule type" value="Genomic_DNA"/>
</dbReference>
<feature type="compositionally biased region" description="Low complexity" evidence="10">
    <location>
        <begin position="54"/>
        <end position="73"/>
    </location>
</feature>
<gene>
    <name evidence="12" type="ORF">D0859_10196</name>
</gene>
<keyword evidence="4" id="KW-0862">Zinc</keyword>
<reference evidence="12 13" key="1">
    <citation type="journal article" date="2018" name="BMC Genomics">
        <title>Genomic evidence for intraspecific hybridization in a clonal and extremely halotolerant yeast.</title>
        <authorList>
            <person name="Gostincar C."/>
            <person name="Stajich J.E."/>
            <person name="Zupancic J."/>
            <person name="Zalar P."/>
            <person name="Gunde-Cimerman N."/>
        </authorList>
    </citation>
    <scope>NUCLEOTIDE SEQUENCE [LARGE SCALE GENOMIC DNA]</scope>
    <source>
        <strain evidence="12 13">EXF-120</strain>
    </source>
</reference>
<keyword evidence="2" id="KW-0479">Metal-binding</keyword>
<dbReference type="PROSITE" id="PS00028">
    <property type="entry name" value="ZINC_FINGER_C2H2_1"/>
    <property type="match status" value="1"/>
</dbReference>
<evidence type="ECO:0000256" key="10">
    <source>
        <dbReference type="SAM" id="MobiDB-lite"/>
    </source>
</evidence>
<dbReference type="GO" id="GO:0005634">
    <property type="term" value="C:nucleus"/>
    <property type="evidence" value="ECO:0007669"/>
    <property type="project" value="UniProtKB-SubCell"/>
</dbReference>
<name>A0A3M7IK26_HORWE</name>
<dbReference type="SMART" id="SM00355">
    <property type="entry name" value="ZnF_C2H2"/>
    <property type="match status" value="4"/>
</dbReference>
<dbReference type="InterPro" id="IPR013087">
    <property type="entry name" value="Znf_C2H2_type"/>
</dbReference>
<keyword evidence="5" id="KW-0805">Transcription regulation</keyword>
<evidence type="ECO:0000313" key="13">
    <source>
        <dbReference type="Proteomes" id="UP000281677"/>
    </source>
</evidence>
<dbReference type="PANTHER" id="PTHR46179">
    <property type="entry name" value="ZINC FINGER PROTEIN"/>
    <property type="match status" value="1"/>
</dbReference>
<proteinExistence type="predicted"/>
<comment type="subcellular location">
    <subcellularLocation>
        <location evidence="1">Nucleus</location>
    </subcellularLocation>
</comment>
<feature type="region of interest" description="Disordered" evidence="10">
    <location>
        <begin position="468"/>
        <end position="506"/>
    </location>
</feature>
<dbReference type="GO" id="GO:0008270">
    <property type="term" value="F:zinc ion binding"/>
    <property type="evidence" value="ECO:0007669"/>
    <property type="project" value="UniProtKB-KW"/>
</dbReference>
<evidence type="ECO:0000256" key="1">
    <source>
        <dbReference type="ARBA" id="ARBA00004123"/>
    </source>
</evidence>
<dbReference type="Gene3D" id="3.30.160.60">
    <property type="entry name" value="Classic Zinc Finger"/>
    <property type="match status" value="1"/>
</dbReference>
<feature type="region of interest" description="Disordered" evidence="10">
    <location>
        <begin position="54"/>
        <end position="79"/>
    </location>
</feature>
<evidence type="ECO:0000256" key="2">
    <source>
        <dbReference type="ARBA" id="ARBA00022723"/>
    </source>
</evidence>
<dbReference type="VEuPathDB" id="FungiDB:BTJ68_07965"/>
<evidence type="ECO:0000256" key="7">
    <source>
        <dbReference type="ARBA" id="ARBA00023242"/>
    </source>
</evidence>
<evidence type="ECO:0000256" key="9">
    <source>
        <dbReference type="SAM" id="Coils"/>
    </source>
</evidence>
<keyword evidence="7" id="KW-0539">Nucleus</keyword>
<feature type="domain" description="C2H2-type" evidence="11">
    <location>
        <begin position="362"/>
        <end position="390"/>
    </location>
</feature>
<dbReference type="OrthoDB" id="8117402at2759"/>
<dbReference type="PANTHER" id="PTHR46179:SF13">
    <property type="entry name" value="C2H2-TYPE DOMAIN-CONTAINING PROTEIN"/>
    <property type="match status" value="1"/>
</dbReference>
<evidence type="ECO:0000256" key="3">
    <source>
        <dbReference type="ARBA" id="ARBA00022771"/>
    </source>
</evidence>
<organism evidence="12 13">
    <name type="scientific">Hortaea werneckii</name>
    <name type="common">Black yeast</name>
    <name type="synonym">Cladosporium werneckii</name>
    <dbReference type="NCBI Taxonomy" id="91943"/>
    <lineage>
        <taxon>Eukaryota</taxon>
        <taxon>Fungi</taxon>
        <taxon>Dikarya</taxon>
        <taxon>Ascomycota</taxon>
        <taxon>Pezizomycotina</taxon>
        <taxon>Dothideomycetes</taxon>
        <taxon>Dothideomycetidae</taxon>
        <taxon>Mycosphaerellales</taxon>
        <taxon>Teratosphaeriaceae</taxon>
        <taxon>Hortaea</taxon>
    </lineage>
</organism>
<evidence type="ECO:0000313" key="12">
    <source>
        <dbReference type="EMBL" id="RMZ25748.1"/>
    </source>
</evidence>
<evidence type="ECO:0000256" key="5">
    <source>
        <dbReference type="ARBA" id="ARBA00023015"/>
    </source>
</evidence>
<sequence>MKIPEATDITVLRFGTRYLNVKADATRTQNFTWRFYAFRHKEQPFGPLKLHDTPTPAATTAAKATATATTTAPAPAPAPAQKRILRRFFPETMELDAITPAPPATPPQVHHTEGHSDVSRPPQPSRLRRLSELIDPLTLGERSHVRSPSGQILGAAEFMAHPGRPLSIRERQEAIREKVRAATAKLAEETKKAEEEAAAAAAAKKRKAGLYSTAFGLSTTGIFTTPTTFNFFTFLKILDVSGVFGLFDSTRVTSKLRSKPTHTPQIQSQSAVLNMPAVPVHGSGQGVGQNPLVKCTYPTCEKTFDCQKDMKRHKLSDPDHDYCKKCDVDCDSYDDLTQHKVSMMAEFWADKDRKPGDSPAHITCEFCGMDFKSFGGRKKHREQFHPADQSVYCPAKDDGCHLLFTRAAHMIAHLEHGECAFISAYEFRASIVHKHVVKQIMENPEEFAHNLQANKAFADRRRELGAIADRTEGHKQGDTQHENLLDEESEDQKGGYKPLQPETDLMQAPYPSSRAKQETWPRLPRSAFSQMNESMKKMSIGSQAASSSGVETCTPFASPTSSATIDSSELQGTGACAKTRDSRAILKGVPAAWSTGKTSQALFKDATPTPPSAELAKKHEQELASSKNNLMYSHFYDPESPEYDPDFFLSPYTEKYECPFPGCGFEGGSSFDVPSELQEHLSWAHLRTNFSCTTCLKRFGSATALVAHMESTQRCRIKDSSNYHVLLDSISGGFLEATKVRQPSIINPERSVIRAGQQPANGVMTMNYSSKTPKRN</sequence>
<keyword evidence="6" id="KW-0804">Transcription</keyword>
<dbReference type="PROSITE" id="PS50157">
    <property type="entry name" value="ZINC_FINGER_C2H2_2"/>
    <property type="match status" value="1"/>
</dbReference>
<dbReference type="AlphaFoldDB" id="A0A3M7IK26"/>
<keyword evidence="9" id="KW-0175">Coiled coil</keyword>
<evidence type="ECO:0000259" key="11">
    <source>
        <dbReference type="PROSITE" id="PS50157"/>
    </source>
</evidence>
<feature type="coiled-coil region" evidence="9">
    <location>
        <begin position="172"/>
        <end position="206"/>
    </location>
</feature>
<evidence type="ECO:0000256" key="4">
    <source>
        <dbReference type="ARBA" id="ARBA00022833"/>
    </source>
</evidence>
<feature type="compositionally biased region" description="Basic and acidic residues" evidence="10">
    <location>
        <begin position="468"/>
        <end position="484"/>
    </location>
</feature>
<evidence type="ECO:0000256" key="8">
    <source>
        <dbReference type="PROSITE-ProRule" id="PRU00042"/>
    </source>
</evidence>
<dbReference type="GO" id="GO:0006357">
    <property type="term" value="P:regulation of transcription by RNA polymerase II"/>
    <property type="evidence" value="ECO:0007669"/>
    <property type="project" value="TreeGrafter"/>
</dbReference>